<protein>
    <submittedName>
        <fullName evidence="6">Beta-lactamase-like protein</fullName>
    </submittedName>
</protein>
<keyword evidence="7" id="KW-1185">Reference proteome</keyword>
<dbReference type="EMBL" id="KZ678478">
    <property type="protein sequence ID" value="PSR82404.1"/>
    <property type="molecule type" value="Genomic_DNA"/>
</dbReference>
<proteinExistence type="inferred from homology"/>
<dbReference type="SUPFAM" id="SSF56281">
    <property type="entry name" value="Metallo-hydrolase/oxidoreductase"/>
    <property type="match status" value="1"/>
</dbReference>
<dbReference type="InterPro" id="IPR052195">
    <property type="entry name" value="Bact_Alkyl/Aryl-Sulfatase"/>
</dbReference>
<dbReference type="Gene3D" id="3.30.1050.10">
    <property type="entry name" value="SCP2 sterol-binding domain"/>
    <property type="match status" value="1"/>
</dbReference>
<keyword evidence="1" id="KW-0479">Metal-binding</keyword>
<name>A0A2T3A3Y8_9PEZI</name>
<dbReference type="GO" id="GO:0046872">
    <property type="term" value="F:metal ion binding"/>
    <property type="evidence" value="ECO:0007669"/>
    <property type="project" value="UniProtKB-KW"/>
</dbReference>
<dbReference type="PANTHER" id="PTHR43223">
    <property type="entry name" value="ALKYL/ARYL-SULFATASE"/>
    <property type="match status" value="1"/>
</dbReference>
<dbReference type="Pfam" id="PF14864">
    <property type="entry name" value="Alkyl_sulf_C"/>
    <property type="match status" value="1"/>
</dbReference>
<dbReference type="SMART" id="SM00849">
    <property type="entry name" value="Lactamase_B"/>
    <property type="match status" value="1"/>
</dbReference>
<dbReference type="InterPro" id="IPR036866">
    <property type="entry name" value="RibonucZ/Hydroxyglut_hydro"/>
</dbReference>
<dbReference type="Gene3D" id="1.25.40.880">
    <property type="entry name" value="Alkyl sulfatase, dimerisation domain"/>
    <property type="match status" value="1"/>
</dbReference>
<comment type="similarity">
    <text evidence="4">Belongs to the metallo-beta-lactamase superfamily. Type III sulfatase family.</text>
</comment>
<dbReference type="Proteomes" id="UP000241462">
    <property type="component" value="Unassembled WGS sequence"/>
</dbReference>
<evidence type="ECO:0000256" key="3">
    <source>
        <dbReference type="ARBA" id="ARBA00022833"/>
    </source>
</evidence>
<reference evidence="6 7" key="1">
    <citation type="journal article" date="2018" name="Mycol. Prog.">
        <title>Coniella lustricola, a new species from submerged detritus.</title>
        <authorList>
            <person name="Raudabaugh D.B."/>
            <person name="Iturriaga T."/>
            <person name="Carver A."/>
            <person name="Mondo S."/>
            <person name="Pangilinan J."/>
            <person name="Lipzen A."/>
            <person name="He G."/>
            <person name="Amirebrahimi M."/>
            <person name="Grigoriev I.V."/>
            <person name="Miller A.N."/>
        </authorList>
    </citation>
    <scope>NUCLEOTIDE SEQUENCE [LARGE SCALE GENOMIC DNA]</scope>
    <source>
        <strain evidence="6 7">B22-T-1</strain>
    </source>
</reference>
<dbReference type="FunFam" id="3.60.15.30:FF:000001">
    <property type="entry name" value="Alkyl/aryl-sulfatase BDS1"/>
    <property type="match status" value="1"/>
</dbReference>
<keyword evidence="2" id="KW-0378">Hydrolase</keyword>
<dbReference type="SUPFAM" id="SSF55718">
    <property type="entry name" value="SCP-like"/>
    <property type="match status" value="1"/>
</dbReference>
<dbReference type="PANTHER" id="PTHR43223:SF1">
    <property type="entry name" value="ALKYL_ARYL-SULFATASE BDS1"/>
    <property type="match status" value="1"/>
</dbReference>
<evidence type="ECO:0000256" key="4">
    <source>
        <dbReference type="ARBA" id="ARBA00033751"/>
    </source>
</evidence>
<organism evidence="6 7">
    <name type="scientific">Coniella lustricola</name>
    <dbReference type="NCBI Taxonomy" id="2025994"/>
    <lineage>
        <taxon>Eukaryota</taxon>
        <taxon>Fungi</taxon>
        <taxon>Dikarya</taxon>
        <taxon>Ascomycota</taxon>
        <taxon>Pezizomycotina</taxon>
        <taxon>Sordariomycetes</taxon>
        <taxon>Sordariomycetidae</taxon>
        <taxon>Diaporthales</taxon>
        <taxon>Schizoparmaceae</taxon>
        <taxon>Coniella</taxon>
    </lineage>
</organism>
<evidence type="ECO:0000313" key="7">
    <source>
        <dbReference type="Proteomes" id="UP000241462"/>
    </source>
</evidence>
<dbReference type="Pfam" id="PF00753">
    <property type="entry name" value="Lactamase_B"/>
    <property type="match status" value="1"/>
</dbReference>
<dbReference type="InterPro" id="IPR029229">
    <property type="entry name" value="Alkyl_sulf_C"/>
</dbReference>
<dbReference type="CDD" id="cd07710">
    <property type="entry name" value="arylsulfatase_Sdsa1-like_MBL-fold"/>
    <property type="match status" value="1"/>
</dbReference>
<evidence type="ECO:0000256" key="1">
    <source>
        <dbReference type="ARBA" id="ARBA00022723"/>
    </source>
</evidence>
<evidence type="ECO:0000256" key="2">
    <source>
        <dbReference type="ARBA" id="ARBA00022801"/>
    </source>
</evidence>
<dbReference type="OrthoDB" id="449487at2759"/>
<gene>
    <name evidence="6" type="ORF">BD289DRAFT_461717</name>
</gene>
<dbReference type="Pfam" id="PF14863">
    <property type="entry name" value="Alkyl_sulf_dimr"/>
    <property type="match status" value="1"/>
</dbReference>
<dbReference type="Gene3D" id="3.60.15.30">
    <property type="entry name" value="Metallo-beta-lactamase domain"/>
    <property type="match status" value="1"/>
</dbReference>
<keyword evidence="3" id="KW-0862">Zinc</keyword>
<sequence length="601" mass="65773">MGEPSFEDRQDYEDATRGFIAKLEPGLIATAEGNKVYDCDEYAFLEAECPATANPKLWRQGQLNSKQGLFELMPGIFQVRAVDLSNMTIVEGQDGIIIVDPLISTECAAAALGLYRAHRGSDRPVTGMIYSHSHGDHYMGAAGVVPADTTIPILAPEGFIEAVVSESVLAGPAMRRRGVFMYGNALPRCATGQIGVGLGMASSTGTTSLILPNILVQETGEEHVIDGVRIVFQMVPGTEAPVEVNFYFPDFKALCIPETATNCMHNIVTLRGAQVRDAKAWSTYLDEAIMLYCGEAQLVFGSHNWPTWGNAELVKRLSEQRDMYGYLHDQTVRMMNLGLTGIEIAERIKMPPAIATAWHCQGYYGSVSHNVKGIYQKYMTWFDGNPAHLWQYPPVQEGLRYVECMGGVENLCDKAELFISRDDNRFAATLLAHAVAAYPHEARPKTLLAHAYEQLGFGAENAVWRNFYLTGAHVLRTGKDTGVLAGGKSALGPQLSVGQWFAILSVQVDGERAATKSLTVDFDITDKGEKWRLMLSNGVLTPRLVTAASGSGTQPDLFLAVTRMQLLDLLRGKQVHAEKQTGDISVIQQILDFTSVDTGRL</sequence>
<dbReference type="InParanoid" id="A0A2T3A3Y8"/>
<evidence type="ECO:0000259" key="5">
    <source>
        <dbReference type="SMART" id="SM00849"/>
    </source>
</evidence>
<dbReference type="AlphaFoldDB" id="A0A2T3A3Y8"/>
<dbReference type="GO" id="GO:0046983">
    <property type="term" value="F:protein dimerization activity"/>
    <property type="evidence" value="ECO:0007669"/>
    <property type="project" value="InterPro"/>
</dbReference>
<dbReference type="InterPro" id="IPR038536">
    <property type="entry name" value="Alkyl/aryl-sulf_dimr_sf"/>
</dbReference>
<dbReference type="InterPro" id="IPR044097">
    <property type="entry name" value="Bds1/SdsA1_MBL-fold"/>
</dbReference>
<dbReference type="InterPro" id="IPR036527">
    <property type="entry name" value="SCP2_sterol-bd_dom_sf"/>
</dbReference>
<dbReference type="InterPro" id="IPR001279">
    <property type="entry name" value="Metallo-B-lactamas"/>
</dbReference>
<feature type="domain" description="Metallo-beta-lactamase" evidence="5">
    <location>
        <begin position="84"/>
        <end position="303"/>
    </location>
</feature>
<dbReference type="GO" id="GO:0018909">
    <property type="term" value="P:dodecyl sulfate metabolic process"/>
    <property type="evidence" value="ECO:0007669"/>
    <property type="project" value="InterPro"/>
</dbReference>
<dbReference type="GO" id="GO:0018741">
    <property type="term" value="F:linear primary-alkylsulfatase activity"/>
    <property type="evidence" value="ECO:0007669"/>
    <property type="project" value="InterPro"/>
</dbReference>
<dbReference type="InterPro" id="IPR029228">
    <property type="entry name" value="Alkyl_sulf_dimr"/>
</dbReference>
<evidence type="ECO:0000313" key="6">
    <source>
        <dbReference type="EMBL" id="PSR82404.1"/>
    </source>
</evidence>
<accession>A0A2T3A3Y8</accession>
<dbReference type="FunCoup" id="A0A2T3A3Y8">
    <property type="interactions" value="6"/>
</dbReference>